<dbReference type="Gene3D" id="1.10.630.10">
    <property type="entry name" value="Cytochrome P450"/>
    <property type="match status" value="1"/>
</dbReference>
<dbReference type="PANTHER" id="PTHR24300:SF349">
    <property type="entry name" value="STEROID 21-HYDROXYLASE"/>
    <property type="match status" value="1"/>
</dbReference>
<dbReference type="InterPro" id="IPR002401">
    <property type="entry name" value="Cyt_P450_E_grp-I"/>
</dbReference>
<dbReference type="InterPro" id="IPR050182">
    <property type="entry name" value="Cytochrome_P450_fam2"/>
</dbReference>
<evidence type="ECO:0000313" key="5">
    <source>
        <dbReference type="Proteomes" id="UP000695022"/>
    </source>
</evidence>
<keyword evidence="4" id="KW-0560">Oxidoreductase</keyword>
<gene>
    <name evidence="6" type="primary">LOC106813701</name>
</gene>
<protein>
    <submittedName>
        <fullName evidence="6">Vitamin D 25-hydroxylase-like</fullName>
    </submittedName>
</protein>
<dbReference type="PANTHER" id="PTHR24300">
    <property type="entry name" value="CYTOCHROME P450 508A4-RELATED"/>
    <property type="match status" value="1"/>
</dbReference>
<reference evidence="6" key="1">
    <citation type="submission" date="2025-08" db="UniProtKB">
        <authorList>
            <consortium name="RefSeq"/>
        </authorList>
    </citation>
    <scope>IDENTIFICATION</scope>
</reference>
<organism evidence="5 6">
    <name type="scientific">Priapulus caudatus</name>
    <name type="common">Priapulid worm</name>
    <dbReference type="NCBI Taxonomy" id="37621"/>
    <lineage>
        <taxon>Eukaryota</taxon>
        <taxon>Metazoa</taxon>
        <taxon>Ecdysozoa</taxon>
        <taxon>Scalidophora</taxon>
        <taxon>Priapulida</taxon>
        <taxon>Priapulimorpha</taxon>
        <taxon>Priapulimorphida</taxon>
        <taxon>Priapulidae</taxon>
        <taxon>Priapulus</taxon>
    </lineage>
</organism>
<dbReference type="Proteomes" id="UP000695022">
    <property type="component" value="Unplaced"/>
</dbReference>
<dbReference type="SUPFAM" id="SSF48264">
    <property type="entry name" value="Cytochrome P450"/>
    <property type="match status" value="1"/>
</dbReference>
<keyword evidence="3" id="KW-0408">Iron</keyword>
<sequence length="124" mass="13981">MHCTTADTTLAGYDIPKGTTVFTNLYAVHMSPRHWDKPEQFRPERFLTPGGQVKKNKALIPFCIGKRSCIGESLARLEIFVFLCTLLQRFSFEFADTGPRPSLDGNLEIAVNSPCDYEVSVRPR</sequence>
<comment type="similarity">
    <text evidence="1">Belongs to the cytochrome P450 family.</text>
</comment>
<evidence type="ECO:0000256" key="3">
    <source>
        <dbReference type="ARBA" id="ARBA00023004"/>
    </source>
</evidence>
<dbReference type="InterPro" id="IPR036396">
    <property type="entry name" value="Cyt_P450_sf"/>
</dbReference>
<dbReference type="InterPro" id="IPR001128">
    <property type="entry name" value="Cyt_P450"/>
</dbReference>
<dbReference type="RefSeq" id="XP_014673395.1">
    <property type="nucleotide sequence ID" value="XM_014817909.1"/>
</dbReference>
<evidence type="ECO:0000256" key="4">
    <source>
        <dbReference type="ARBA" id="ARBA00023033"/>
    </source>
</evidence>
<name>A0ABM1EMH4_PRICU</name>
<keyword evidence="4" id="KW-0503">Monooxygenase</keyword>
<keyword evidence="2" id="KW-0479">Metal-binding</keyword>
<proteinExistence type="inferred from homology"/>
<evidence type="ECO:0000313" key="6">
    <source>
        <dbReference type="RefSeq" id="XP_014673395.1"/>
    </source>
</evidence>
<accession>A0ABM1EMH4</accession>
<keyword evidence="5" id="KW-1185">Reference proteome</keyword>
<dbReference type="Pfam" id="PF00067">
    <property type="entry name" value="p450"/>
    <property type="match status" value="1"/>
</dbReference>
<evidence type="ECO:0000256" key="2">
    <source>
        <dbReference type="ARBA" id="ARBA00022723"/>
    </source>
</evidence>
<dbReference type="PRINTS" id="PR00463">
    <property type="entry name" value="EP450I"/>
</dbReference>
<evidence type="ECO:0000256" key="1">
    <source>
        <dbReference type="ARBA" id="ARBA00010617"/>
    </source>
</evidence>
<dbReference type="GeneID" id="106813701"/>